<feature type="compositionally biased region" description="Polar residues" evidence="6">
    <location>
        <begin position="1"/>
        <end position="15"/>
    </location>
</feature>
<comment type="pathway">
    <text evidence="5">Cofactor biosynthesis; ubiquinone biosynthesis.</text>
</comment>
<dbReference type="PANTHER" id="PTHR43464:SF19">
    <property type="entry name" value="UBIQUINONE BIOSYNTHESIS O-METHYLTRANSFERASE, MITOCHONDRIAL"/>
    <property type="match status" value="1"/>
</dbReference>
<dbReference type="NCBIfam" id="TIGR01983">
    <property type="entry name" value="UbiG"/>
    <property type="match status" value="1"/>
</dbReference>
<comment type="similarity">
    <text evidence="5">Belongs to the methyltransferase superfamily. UbiG/COQ3 family.</text>
</comment>
<evidence type="ECO:0000256" key="1">
    <source>
        <dbReference type="ARBA" id="ARBA00022603"/>
    </source>
</evidence>
<dbReference type="Gene3D" id="3.40.50.150">
    <property type="entry name" value="Vaccinia Virus protein VP39"/>
    <property type="match status" value="1"/>
</dbReference>
<evidence type="ECO:0000256" key="2">
    <source>
        <dbReference type="ARBA" id="ARBA00022679"/>
    </source>
</evidence>
<reference evidence="7 8" key="1">
    <citation type="submission" date="2020-08" db="EMBL/GenBank/DDBJ databases">
        <title>A Genomic Blueprint of the Chicken Gut Microbiome.</title>
        <authorList>
            <person name="Gilroy R."/>
            <person name="Ravi A."/>
            <person name="Getino M."/>
            <person name="Pursley I."/>
            <person name="Horton D.L."/>
            <person name="Alikhan N.-F."/>
            <person name="Baker D."/>
            <person name="Gharbi K."/>
            <person name="Hall N."/>
            <person name="Watson M."/>
            <person name="Adriaenssens E.M."/>
            <person name="Foster-Nyarko E."/>
            <person name="Jarju S."/>
            <person name="Secka A."/>
            <person name="Antonio M."/>
            <person name="Oren A."/>
            <person name="Chaudhuri R."/>
            <person name="La Ragione R.M."/>
            <person name="Hildebrand F."/>
            <person name="Pallen M.J."/>
        </authorList>
    </citation>
    <scope>NUCLEOTIDE SEQUENCE [LARGE SCALE GENOMIC DNA]</scope>
    <source>
        <strain evidence="7 8">Sa4CVA2</strain>
    </source>
</reference>
<feature type="binding site" evidence="5">
    <location>
        <position position="72"/>
    </location>
    <ligand>
        <name>S-adenosyl-L-methionine</name>
        <dbReference type="ChEBI" id="CHEBI:59789"/>
    </ligand>
</feature>
<evidence type="ECO:0000256" key="3">
    <source>
        <dbReference type="ARBA" id="ARBA00022688"/>
    </source>
</evidence>
<proteinExistence type="inferred from homology"/>
<evidence type="ECO:0000256" key="6">
    <source>
        <dbReference type="SAM" id="MobiDB-lite"/>
    </source>
</evidence>
<feature type="binding site" evidence="5">
    <location>
        <position position="127"/>
    </location>
    <ligand>
        <name>S-adenosyl-L-methionine</name>
        <dbReference type="ChEBI" id="CHEBI:59789"/>
    </ligand>
</feature>
<dbReference type="Pfam" id="PF13489">
    <property type="entry name" value="Methyltransf_23"/>
    <property type="match status" value="1"/>
</dbReference>
<organism evidence="7 8">
    <name type="scientific">Psychrobacter communis</name>
    <dbReference type="NCBI Taxonomy" id="2762238"/>
    <lineage>
        <taxon>Bacteria</taxon>
        <taxon>Pseudomonadati</taxon>
        <taxon>Pseudomonadota</taxon>
        <taxon>Gammaproteobacteria</taxon>
        <taxon>Moraxellales</taxon>
        <taxon>Moraxellaceae</taxon>
        <taxon>Psychrobacter</taxon>
    </lineage>
</organism>
<protein>
    <recommendedName>
        <fullName evidence="5">Ubiquinone biosynthesis O-methyltransferase</fullName>
    </recommendedName>
    <alternativeName>
        <fullName evidence="5">2-polyprenyl-6-hydroxyphenol methylase</fullName>
        <ecNumber evidence="5">2.1.1.222</ecNumber>
    </alternativeName>
    <alternativeName>
        <fullName evidence="5">3-demethylubiquinone 3-O-methyltransferase</fullName>
        <ecNumber evidence="5">2.1.1.64</ecNumber>
    </alternativeName>
</protein>
<keyword evidence="2 5" id="KW-0808">Transferase</keyword>
<evidence type="ECO:0000313" key="7">
    <source>
        <dbReference type="EMBL" id="MBD7948664.1"/>
    </source>
</evidence>
<evidence type="ECO:0000313" key="8">
    <source>
        <dbReference type="Proteomes" id="UP000606724"/>
    </source>
</evidence>
<feature type="region of interest" description="Disordered" evidence="6">
    <location>
        <begin position="1"/>
        <end position="28"/>
    </location>
</feature>
<name>A0ABR8RLL1_9GAMM</name>
<feature type="binding site" evidence="5">
    <location>
        <position position="106"/>
    </location>
    <ligand>
        <name>S-adenosyl-L-methionine</name>
        <dbReference type="ChEBI" id="CHEBI:59789"/>
    </ligand>
</feature>
<keyword evidence="3 5" id="KW-0831">Ubiquinone biosynthesis</keyword>
<dbReference type="HAMAP" id="MF_00472">
    <property type="entry name" value="UbiG"/>
    <property type="match status" value="1"/>
</dbReference>
<dbReference type="EC" id="2.1.1.64" evidence="5"/>
<keyword evidence="1 5" id="KW-0489">Methyltransferase</keyword>
<keyword evidence="4 5" id="KW-0949">S-adenosyl-L-methionine</keyword>
<dbReference type="SUPFAM" id="SSF53335">
    <property type="entry name" value="S-adenosyl-L-methionine-dependent methyltransferases"/>
    <property type="match status" value="1"/>
</dbReference>
<feature type="binding site" evidence="5">
    <location>
        <position position="173"/>
    </location>
    <ligand>
        <name>S-adenosyl-L-methionine</name>
        <dbReference type="ChEBI" id="CHEBI:59789"/>
    </ligand>
</feature>
<comment type="catalytic activity">
    <reaction evidence="5">
        <text>a 3-demethylubiquinol + S-adenosyl-L-methionine = a ubiquinol + S-adenosyl-L-homocysteine + H(+)</text>
        <dbReference type="Rhea" id="RHEA:44380"/>
        <dbReference type="Rhea" id="RHEA-COMP:9566"/>
        <dbReference type="Rhea" id="RHEA-COMP:10914"/>
        <dbReference type="ChEBI" id="CHEBI:15378"/>
        <dbReference type="ChEBI" id="CHEBI:17976"/>
        <dbReference type="ChEBI" id="CHEBI:57856"/>
        <dbReference type="ChEBI" id="CHEBI:59789"/>
        <dbReference type="ChEBI" id="CHEBI:84422"/>
        <dbReference type="EC" id="2.1.1.64"/>
    </reaction>
</comment>
<sequence>MSQVLPSAQPVNHQQNNPTDNMSNSNNVANEFNQNTAINVDASEVEKFNNLASEWWNKTGAFATLHEINPLRLNWIEDNVKHGFMSADSSKIAELGLAGKKVLDVGCGGGILSESMARRGADVTGIDLGTENLKAAALHAEQSNLDNTLRYQHIPIEQLAETHAGQFDVVTCMEMLEHVPDPTAIVEACFKLLAPGGVCVLSTINRNPKSYLFAIVGAEYVLRLLDRGTHDYAKFITPAELDKMALNAGFSRQDIIGLHYNPLTKHYWLAQNVDVNYMMAVQKPLL</sequence>
<dbReference type="GO" id="GO:0102208">
    <property type="term" value="F:2-polyprenyl-6-hydroxyphenol methylase activity"/>
    <property type="evidence" value="ECO:0007669"/>
    <property type="project" value="UniProtKB-EC"/>
</dbReference>
<feature type="compositionally biased region" description="Low complexity" evidence="6">
    <location>
        <begin position="16"/>
        <end position="27"/>
    </location>
</feature>
<dbReference type="EC" id="2.1.1.222" evidence="5"/>
<dbReference type="Proteomes" id="UP000606724">
    <property type="component" value="Unassembled WGS sequence"/>
</dbReference>
<gene>
    <name evidence="5 7" type="primary">ubiG</name>
    <name evidence="7" type="ORF">H9653_11695</name>
</gene>
<dbReference type="PANTHER" id="PTHR43464">
    <property type="entry name" value="METHYLTRANSFERASE"/>
    <property type="match status" value="1"/>
</dbReference>
<comment type="caution">
    <text evidence="7">The sequence shown here is derived from an EMBL/GenBank/DDBJ whole genome shotgun (WGS) entry which is preliminary data.</text>
</comment>
<evidence type="ECO:0000256" key="5">
    <source>
        <dbReference type="HAMAP-Rule" id="MF_00472"/>
    </source>
</evidence>
<evidence type="ECO:0000256" key="4">
    <source>
        <dbReference type="ARBA" id="ARBA00022691"/>
    </source>
</evidence>
<dbReference type="InterPro" id="IPR029063">
    <property type="entry name" value="SAM-dependent_MTases_sf"/>
</dbReference>
<comment type="function">
    <text evidence="5">O-methyltransferase that catalyzes the 2 O-methylation steps in the ubiquinone biosynthetic pathway.</text>
</comment>
<keyword evidence="8" id="KW-1185">Reference proteome</keyword>
<dbReference type="GO" id="GO:0032259">
    <property type="term" value="P:methylation"/>
    <property type="evidence" value="ECO:0007669"/>
    <property type="project" value="UniProtKB-KW"/>
</dbReference>
<accession>A0ABR8RLL1</accession>
<dbReference type="RefSeq" id="WP_191692494.1">
    <property type="nucleotide sequence ID" value="NZ_JACSQR010000050.1"/>
</dbReference>
<dbReference type="GO" id="GO:0061542">
    <property type="term" value="F:3-demethylubiquinol 3-O-methyltransferase activity"/>
    <property type="evidence" value="ECO:0007669"/>
    <property type="project" value="UniProtKB-EC"/>
</dbReference>
<dbReference type="CDD" id="cd02440">
    <property type="entry name" value="AdoMet_MTases"/>
    <property type="match status" value="1"/>
</dbReference>
<dbReference type="InterPro" id="IPR010233">
    <property type="entry name" value="UbiG_MeTrfase"/>
</dbReference>
<dbReference type="EMBL" id="JACSQR010000050">
    <property type="protein sequence ID" value="MBD7948664.1"/>
    <property type="molecule type" value="Genomic_DNA"/>
</dbReference>
<comment type="catalytic activity">
    <reaction evidence="5">
        <text>a 3-(all-trans-polyprenyl)benzene-1,2-diol + S-adenosyl-L-methionine = a 2-methoxy-6-(all-trans-polyprenyl)phenol + S-adenosyl-L-homocysteine + H(+)</text>
        <dbReference type="Rhea" id="RHEA:31411"/>
        <dbReference type="Rhea" id="RHEA-COMP:9550"/>
        <dbReference type="Rhea" id="RHEA-COMP:9551"/>
        <dbReference type="ChEBI" id="CHEBI:15378"/>
        <dbReference type="ChEBI" id="CHEBI:57856"/>
        <dbReference type="ChEBI" id="CHEBI:59789"/>
        <dbReference type="ChEBI" id="CHEBI:62729"/>
        <dbReference type="ChEBI" id="CHEBI:62731"/>
        <dbReference type="EC" id="2.1.1.222"/>
    </reaction>
</comment>